<proteinExistence type="inferred from homology"/>
<evidence type="ECO:0000256" key="3">
    <source>
        <dbReference type="ARBA" id="ARBA00022729"/>
    </source>
</evidence>
<dbReference type="Proteomes" id="UP001464378">
    <property type="component" value="Unassembled WGS sequence"/>
</dbReference>
<evidence type="ECO:0000256" key="6">
    <source>
        <dbReference type="SAM" id="SignalP"/>
    </source>
</evidence>
<evidence type="ECO:0000313" key="8">
    <source>
        <dbReference type="EMBL" id="MEQ2442009.1"/>
    </source>
</evidence>
<dbReference type="EMBL" id="JBBMFK010000001">
    <property type="protein sequence ID" value="MEQ2442009.1"/>
    <property type="molecule type" value="Genomic_DNA"/>
</dbReference>
<dbReference type="PANTHER" id="PTHR30483">
    <property type="entry name" value="LEUCINE-SPECIFIC-BINDING PROTEIN"/>
    <property type="match status" value="1"/>
</dbReference>
<keyword evidence="9" id="KW-1185">Reference proteome</keyword>
<evidence type="ECO:0000313" key="9">
    <source>
        <dbReference type="Proteomes" id="UP001464378"/>
    </source>
</evidence>
<evidence type="ECO:0000256" key="4">
    <source>
        <dbReference type="ARBA" id="ARBA00022970"/>
    </source>
</evidence>
<evidence type="ECO:0000256" key="2">
    <source>
        <dbReference type="ARBA" id="ARBA00022448"/>
    </source>
</evidence>
<reference evidence="8 9" key="1">
    <citation type="submission" date="2024-03" db="EMBL/GenBank/DDBJ databases">
        <title>Human intestinal bacterial collection.</title>
        <authorList>
            <person name="Pauvert C."/>
            <person name="Hitch T.C.A."/>
            <person name="Clavel T."/>
        </authorList>
    </citation>
    <scope>NUCLEOTIDE SEQUENCE [LARGE SCALE GENOMIC DNA]</scope>
    <source>
        <strain evidence="8 9">CLA-AP-H29</strain>
    </source>
</reference>
<dbReference type="Gene3D" id="3.40.50.2300">
    <property type="match status" value="2"/>
</dbReference>
<comment type="caution">
    <text evidence="8">The sequence shown here is derived from an EMBL/GenBank/DDBJ whole genome shotgun (WGS) entry which is preliminary data.</text>
</comment>
<dbReference type="InterPro" id="IPR000709">
    <property type="entry name" value="Leu_Ile_Val-bd"/>
</dbReference>
<evidence type="ECO:0000256" key="1">
    <source>
        <dbReference type="ARBA" id="ARBA00010062"/>
    </source>
</evidence>
<keyword evidence="3 6" id="KW-0732">Signal</keyword>
<gene>
    <name evidence="8" type="ORF">WMO64_00825</name>
</gene>
<keyword evidence="4" id="KW-0029">Amino-acid transport</keyword>
<feature type="compositionally biased region" description="Low complexity" evidence="5">
    <location>
        <begin position="45"/>
        <end position="58"/>
    </location>
</feature>
<name>A0ABV1E3Y5_9FIRM</name>
<dbReference type="RefSeq" id="WP_349230688.1">
    <property type="nucleotide sequence ID" value="NZ_JBBMFK010000001.1"/>
</dbReference>
<feature type="chain" id="PRO_5045059608" evidence="6">
    <location>
        <begin position="22"/>
        <end position="409"/>
    </location>
</feature>
<dbReference type="CDD" id="cd06347">
    <property type="entry name" value="PBP1_ABC_LivK_ligand_binding-like"/>
    <property type="match status" value="1"/>
</dbReference>
<protein>
    <submittedName>
        <fullName evidence="8">ABC transporter substrate-binding protein</fullName>
    </submittedName>
</protein>
<feature type="domain" description="Leucine-binding protein" evidence="7">
    <location>
        <begin position="58"/>
        <end position="403"/>
    </location>
</feature>
<dbReference type="Pfam" id="PF13458">
    <property type="entry name" value="Peripla_BP_6"/>
    <property type="match status" value="1"/>
</dbReference>
<evidence type="ECO:0000256" key="5">
    <source>
        <dbReference type="SAM" id="MobiDB-lite"/>
    </source>
</evidence>
<organism evidence="8 9">
    <name type="scientific">Pseudoflavonifractor intestinihominis</name>
    <dbReference type="NCBI Taxonomy" id="3133171"/>
    <lineage>
        <taxon>Bacteria</taxon>
        <taxon>Bacillati</taxon>
        <taxon>Bacillota</taxon>
        <taxon>Clostridia</taxon>
        <taxon>Eubacteriales</taxon>
        <taxon>Oscillospiraceae</taxon>
        <taxon>Pseudoflavonifractor</taxon>
    </lineage>
</organism>
<evidence type="ECO:0000259" key="7">
    <source>
        <dbReference type="Pfam" id="PF13458"/>
    </source>
</evidence>
<sequence>MKKFRVLSLVMASALCLSMLAGCGSDGSTGGDTTGNNSPAPSASTGTETNGTGDTTGTIKIGGIGPLTGSAAVYGLATKQGAEVAIEEINALGGLQFSLDFQDDEGDTEKAVNAYNKLIGDGTQIIYGCTTTNPCVAVAAETYSARYFQLTPSASSTDVTEGKDNVFQVCFTDPNQGKTAANYIKDNNLGTKVAVIYNNGDAYSTGIYTAFQSTADEIGLEVVTVQTFPDDNNTDFNVQLTAAKDAGADLVFMPIYYTPASLILSQAKSMGYAPTFFGCDGMDGILDLEGFDTSLAEGLMLMTPFNAWATDDRTVQFVEEYESAYGGLPNQFAADGYDCMYAIYEACQAAGITADMSAQDICEALIAQFTSDDFSVDGLTGTGMTWSTNGEVSKAPVVVKVEGGVYVTQ</sequence>
<dbReference type="InterPro" id="IPR028082">
    <property type="entry name" value="Peripla_BP_I"/>
</dbReference>
<dbReference type="PRINTS" id="PR00337">
    <property type="entry name" value="LEUILEVALBP"/>
</dbReference>
<dbReference type="PANTHER" id="PTHR30483:SF6">
    <property type="entry name" value="PERIPLASMIC BINDING PROTEIN OF ABC TRANSPORTER FOR NATURAL AMINO ACIDS"/>
    <property type="match status" value="1"/>
</dbReference>
<accession>A0ABV1E3Y5</accession>
<feature type="signal peptide" evidence="6">
    <location>
        <begin position="1"/>
        <end position="21"/>
    </location>
</feature>
<dbReference type="InterPro" id="IPR028081">
    <property type="entry name" value="Leu-bd"/>
</dbReference>
<dbReference type="PROSITE" id="PS51257">
    <property type="entry name" value="PROKAR_LIPOPROTEIN"/>
    <property type="match status" value="1"/>
</dbReference>
<keyword evidence="2" id="KW-0813">Transport</keyword>
<comment type="similarity">
    <text evidence="1">Belongs to the leucine-binding protein family.</text>
</comment>
<feature type="region of interest" description="Disordered" evidence="5">
    <location>
        <begin position="27"/>
        <end position="58"/>
    </location>
</feature>
<dbReference type="InterPro" id="IPR051010">
    <property type="entry name" value="BCAA_transport"/>
</dbReference>
<dbReference type="SUPFAM" id="SSF53822">
    <property type="entry name" value="Periplasmic binding protein-like I"/>
    <property type="match status" value="1"/>
</dbReference>